<accession>A0A165SNZ0</accession>
<dbReference type="GO" id="GO:0003824">
    <property type="term" value="F:catalytic activity"/>
    <property type="evidence" value="ECO:0007669"/>
    <property type="project" value="InterPro"/>
</dbReference>
<evidence type="ECO:0000313" key="2">
    <source>
        <dbReference type="Proteomes" id="UP000076761"/>
    </source>
</evidence>
<feature type="non-terminal residue" evidence="1">
    <location>
        <position position="1"/>
    </location>
</feature>
<dbReference type="AlphaFoldDB" id="A0A165SNZ0"/>
<gene>
    <name evidence="1" type="ORF">NEOLEDRAFT_1065293</name>
</gene>
<dbReference type="Gene3D" id="2.70.98.10">
    <property type="match status" value="1"/>
</dbReference>
<dbReference type="InterPro" id="IPR014718">
    <property type="entry name" value="GH-type_carb-bd"/>
</dbReference>
<dbReference type="OrthoDB" id="274691at2759"/>
<dbReference type="GO" id="GO:0030246">
    <property type="term" value="F:carbohydrate binding"/>
    <property type="evidence" value="ECO:0007669"/>
    <property type="project" value="InterPro"/>
</dbReference>
<dbReference type="SUPFAM" id="SSF74650">
    <property type="entry name" value="Galactose mutarotase-like"/>
    <property type="match status" value="1"/>
</dbReference>
<proteinExistence type="predicted"/>
<dbReference type="STRING" id="1314782.A0A165SNZ0"/>
<organism evidence="1 2">
    <name type="scientific">Neolentinus lepideus HHB14362 ss-1</name>
    <dbReference type="NCBI Taxonomy" id="1314782"/>
    <lineage>
        <taxon>Eukaryota</taxon>
        <taxon>Fungi</taxon>
        <taxon>Dikarya</taxon>
        <taxon>Basidiomycota</taxon>
        <taxon>Agaricomycotina</taxon>
        <taxon>Agaricomycetes</taxon>
        <taxon>Gloeophyllales</taxon>
        <taxon>Gloeophyllaceae</taxon>
        <taxon>Neolentinus</taxon>
    </lineage>
</organism>
<dbReference type="EMBL" id="KV425572">
    <property type="protein sequence ID" value="KZT25439.1"/>
    <property type="molecule type" value="Genomic_DNA"/>
</dbReference>
<dbReference type="GO" id="GO:0005975">
    <property type="term" value="P:carbohydrate metabolic process"/>
    <property type="evidence" value="ECO:0007669"/>
    <property type="project" value="InterPro"/>
</dbReference>
<protein>
    <submittedName>
        <fullName evidence="1">Uncharacterized protein</fullName>
    </submittedName>
</protein>
<reference evidence="1 2" key="1">
    <citation type="journal article" date="2016" name="Mol. Biol. Evol.">
        <title>Comparative Genomics of Early-Diverging Mushroom-Forming Fungi Provides Insights into the Origins of Lignocellulose Decay Capabilities.</title>
        <authorList>
            <person name="Nagy L.G."/>
            <person name="Riley R."/>
            <person name="Tritt A."/>
            <person name="Adam C."/>
            <person name="Daum C."/>
            <person name="Floudas D."/>
            <person name="Sun H."/>
            <person name="Yadav J.S."/>
            <person name="Pangilinan J."/>
            <person name="Larsson K.H."/>
            <person name="Matsuura K."/>
            <person name="Barry K."/>
            <person name="Labutti K."/>
            <person name="Kuo R."/>
            <person name="Ohm R.A."/>
            <person name="Bhattacharya S.S."/>
            <person name="Shirouzu T."/>
            <person name="Yoshinaga Y."/>
            <person name="Martin F.M."/>
            <person name="Grigoriev I.V."/>
            <person name="Hibbett D.S."/>
        </authorList>
    </citation>
    <scope>NUCLEOTIDE SEQUENCE [LARGE SCALE GENOMIC DNA]</scope>
    <source>
        <strain evidence="1 2">HHB14362 ss-1</strain>
    </source>
</reference>
<evidence type="ECO:0000313" key="1">
    <source>
        <dbReference type="EMBL" id="KZT25439.1"/>
    </source>
</evidence>
<sequence>LSLDISTDQLGTAFYTCGELKSGTCPSKAAHGGGYYETSSCILFEQQSYVNAVNLQGLPEKTIYGPTKPYYSESTYKFSTIN</sequence>
<dbReference type="InParanoid" id="A0A165SNZ0"/>
<dbReference type="Proteomes" id="UP000076761">
    <property type="component" value="Unassembled WGS sequence"/>
</dbReference>
<keyword evidence="2" id="KW-1185">Reference proteome</keyword>
<dbReference type="InterPro" id="IPR011013">
    <property type="entry name" value="Gal_mutarotase_sf_dom"/>
</dbReference>
<name>A0A165SNZ0_9AGAM</name>